<feature type="active site" evidence="11">
    <location>
        <position position="93"/>
    </location>
</feature>
<organism evidence="16 17">
    <name type="scientific">Meripilus lineatus</name>
    <dbReference type="NCBI Taxonomy" id="2056292"/>
    <lineage>
        <taxon>Eukaryota</taxon>
        <taxon>Fungi</taxon>
        <taxon>Dikarya</taxon>
        <taxon>Basidiomycota</taxon>
        <taxon>Agaricomycotina</taxon>
        <taxon>Agaricomycetes</taxon>
        <taxon>Polyporales</taxon>
        <taxon>Meripilaceae</taxon>
        <taxon>Meripilus</taxon>
    </lineage>
</organism>
<dbReference type="InterPro" id="IPR002226">
    <property type="entry name" value="Catalase_haem_BS"/>
</dbReference>
<dbReference type="InterPro" id="IPR024712">
    <property type="entry name" value="Catalase_clade2"/>
</dbReference>
<dbReference type="SUPFAM" id="SSF52317">
    <property type="entry name" value="Class I glutamine amidotransferase-like"/>
    <property type="match status" value="1"/>
</dbReference>
<comment type="function">
    <text evidence="10">Occurs in almost all aerobically respiring organisms and serves to protect cells from the toxic effects of hydrogen peroxide.</text>
</comment>
<name>A0AAD5YIH0_9APHY</name>
<dbReference type="InterPro" id="IPR041399">
    <property type="entry name" value="Catalase_large_C"/>
</dbReference>
<dbReference type="SUPFAM" id="SSF56634">
    <property type="entry name" value="Heme-dependent catalase-like"/>
    <property type="match status" value="1"/>
</dbReference>
<keyword evidence="6 10" id="KW-0479">Metal-binding</keyword>
<evidence type="ECO:0000256" key="5">
    <source>
        <dbReference type="ARBA" id="ARBA00022617"/>
    </source>
</evidence>
<dbReference type="Proteomes" id="UP001212997">
    <property type="component" value="Unassembled WGS sequence"/>
</dbReference>
<evidence type="ECO:0000256" key="13">
    <source>
        <dbReference type="RuleBase" id="RU000498"/>
    </source>
</evidence>
<accession>A0AAD5YIH0</accession>
<evidence type="ECO:0000256" key="2">
    <source>
        <dbReference type="ARBA" id="ARBA00005329"/>
    </source>
</evidence>
<keyword evidence="7 10" id="KW-0560">Oxidoreductase</keyword>
<dbReference type="GO" id="GO:0006979">
    <property type="term" value="P:response to oxidative stress"/>
    <property type="evidence" value="ECO:0007669"/>
    <property type="project" value="InterPro"/>
</dbReference>
<dbReference type="GO" id="GO:0005829">
    <property type="term" value="C:cytosol"/>
    <property type="evidence" value="ECO:0007669"/>
    <property type="project" value="TreeGrafter"/>
</dbReference>
<dbReference type="PROSITE" id="PS00437">
    <property type="entry name" value="CATALASE_1"/>
    <property type="match status" value="1"/>
</dbReference>
<feature type="domain" description="Catalase core" evidence="15">
    <location>
        <begin position="43"/>
        <end position="434"/>
    </location>
</feature>
<evidence type="ECO:0000313" key="16">
    <source>
        <dbReference type="EMBL" id="KAJ3490508.1"/>
    </source>
</evidence>
<comment type="cofactor">
    <cofactor evidence="1 10 12">
        <name>heme</name>
        <dbReference type="ChEBI" id="CHEBI:30413"/>
    </cofactor>
</comment>
<feature type="active site" evidence="11">
    <location>
        <position position="167"/>
    </location>
</feature>
<comment type="caution">
    <text evidence="16">The sequence shown here is derived from an EMBL/GenBank/DDBJ whole genome shotgun (WGS) entry which is preliminary data.</text>
</comment>
<keyword evidence="17" id="KW-1185">Reference proteome</keyword>
<evidence type="ECO:0000256" key="12">
    <source>
        <dbReference type="PIRSR" id="PIRSR038927-2"/>
    </source>
</evidence>
<keyword evidence="4 10" id="KW-0575">Peroxidase</keyword>
<dbReference type="PROSITE" id="PS51402">
    <property type="entry name" value="CATALASE_3"/>
    <property type="match status" value="1"/>
</dbReference>
<dbReference type="EC" id="1.11.1.6" evidence="3 10"/>
<keyword evidence="5 10" id="KW-0349">Heme</keyword>
<evidence type="ECO:0000256" key="1">
    <source>
        <dbReference type="ARBA" id="ARBA00001971"/>
    </source>
</evidence>
<dbReference type="InterPro" id="IPR011614">
    <property type="entry name" value="Catalase_core"/>
</dbReference>
<dbReference type="SMART" id="SM01060">
    <property type="entry name" value="Catalase"/>
    <property type="match status" value="1"/>
</dbReference>
<dbReference type="PRINTS" id="PR00067">
    <property type="entry name" value="CATALASE"/>
</dbReference>
<dbReference type="GO" id="GO:0046872">
    <property type="term" value="F:metal ion binding"/>
    <property type="evidence" value="ECO:0007669"/>
    <property type="project" value="UniProtKB-KW"/>
</dbReference>
<dbReference type="AlphaFoldDB" id="A0AAD5YIH0"/>
<gene>
    <name evidence="16" type="ORF">NLI96_g1399</name>
</gene>
<evidence type="ECO:0000256" key="4">
    <source>
        <dbReference type="ARBA" id="ARBA00022559"/>
    </source>
</evidence>
<evidence type="ECO:0000256" key="11">
    <source>
        <dbReference type="PIRSR" id="PIRSR038927-1"/>
    </source>
</evidence>
<dbReference type="InterPro" id="IPR043156">
    <property type="entry name" value="Catalase_clade2_helical"/>
</dbReference>
<evidence type="ECO:0000256" key="10">
    <source>
        <dbReference type="PIRNR" id="PIRNR038927"/>
    </source>
</evidence>
<dbReference type="GO" id="GO:0042744">
    <property type="term" value="P:hydrogen peroxide catabolic process"/>
    <property type="evidence" value="ECO:0007669"/>
    <property type="project" value="UniProtKB-UniRule"/>
</dbReference>
<dbReference type="PROSITE" id="PS00438">
    <property type="entry name" value="CATALASE_2"/>
    <property type="match status" value="1"/>
</dbReference>
<evidence type="ECO:0000313" key="17">
    <source>
        <dbReference type="Proteomes" id="UP001212997"/>
    </source>
</evidence>
<evidence type="ECO:0000256" key="3">
    <source>
        <dbReference type="ARBA" id="ARBA00012314"/>
    </source>
</evidence>
<evidence type="ECO:0000256" key="14">
    <source>
        <dbReference type="RuleBase" id="RU004142"/>
    </source>
</evidence>
<protein>
    <recommendedName>
        <fullName evidence="3 10">Catalase</fullName>
        <ecNumber evidence="3 10">1.11.1.6</ecNumber>
    </recommendedName>
</protein>
<dbReference type="GO" id="GO:0004096">
    <property type="term" value="F:catalase activity"/>
    <property type="evidence" value="ECO:0007669"/>
    <property type="project" value="UniProtKB-UniRule"/>
</dbReference>
<keyword evidence="8 10" id="KW-0408">Iron</keyword>
<dbReference type="InterPro" id="IPR010582">
    <property type="entry name" value="Catalase_immune_responsive"/>
</dbReference>
<keyword evidence="9 10" id="KW-0376">Hydrogen peroxide</keyword>
<evidence type="ECO:0000256" key="7">
    <source>
        <dbReference type="ARBA" id="ARBA00023002"/>
    </source>
</evidence>
<dbReference type="InterPro" id="IPR024708">
    <property type="entry name" value="Catalase_AS"/>
</dbReference>
<proteinExistence type="inferred from homology"/>
<dbReference type="CDD" id="cd03132">
    <property type="entry name" value="GATase1_catalase"/>
    <property type="match status" value="1"/>
</dbReference>
<dbReference type="Gene3D" id="2.40.180.10">
    <property type="entry name" value="Catalase core domain"/>
    <property type="match status" value="1"/>
</dbReference>
<comment type="catalytic activity">
    <reaction evidence="10 13">
        <text>2 H2O2 = O2 + 2 H2O</text>
        <dbReference type="Rhea" id="RHEA:20309"/>
        <dbReference type="ChEBI" id="CHEBI:15377"/>
        <dbReference type="ChEBI" id="CHEBI:15379"/>
        <dbReference type="ChEBI" id="CHEBI:16240"/>
        <dbReference type="EC" id="1.11.1.6"/>
    </reaction>
</comment>
<dbReference type="Gene3D" id="1.20.1370.20">
    <property type="match status" value="1"/>
</dbReference>
<dbReference type="FunFam" id="2.40.180.10:FF:000003">
    <property type="entry name" value="Catalase"/>
    <property type="match status" value="1"/>
</dbReference>
<feature type="binding site" description="axial binding residue" evidence="12">
    <location>
        <position position="381"/>
    </location>
    <ligand>
        <name>heme</name>
        <dbReference type="ChEBI" id="CHEBI:30413"/>
    </ligand>
    <ligandPart>
        <name>Fe</name>
        <dbReference type="ChEBI" id="CHEBI:18248"/>
    </ligandPart>
</feature>
<comment type="function">
    <text evidence="14">Catalyzes the degradation of hydrogen peroxide (H(2)O(2)) generated by peroxisomal oxidases to water and oxygen, thereby protecting cells from the toxic effects of hydrogen peroxide.</text>
</comment>
<dbReference type="Gene3D" id="3.40.50.880">
    <property type="match status" value="1"/>
</dbReference>
<dbReference type="InterPro" id="IPR018028">
    <property type="entry name" value="Catalase"/>
</dbReference>
<comment type="similarity">
    <text evidence="2 10 13">Belongs to the catalase family.</text>
</comment>
<dbReference type="GO" id="GO:0020037">
    <property type="term" value="F:heme binding"/>
    <property type="evidence" value="ECO:0007669"/>
    <property type="project" value="UniProtKB-UniRule"/>
</dbReference>
<dbReference type="EMBL" id="JANAWD010000027">
    <property type="protein sequence ID" value="KAJ3490508.1"/>
    <property type="molecule type" value="Genomic_DNA"/>
</dbReference>
<evidence type="ECO:0000259" key="15">
    <source>
        <dbReference type="SMART" id="SM01060"/>
    </source>
</evidence>
<dbReference type="PANTHER" id="PTHR42821:SF1">
    <property type="entry name" value="CATALASE-B"/>
    <property type="match status" value="1"/>
</dbReference>
<dbReference type="PANTHER" id="PTHR42821">
    <property type="entry name" value="CATALASE"/>
    <property type="match status" value="1"/>
</dbReference>
<evidence type="ECO:0000256" key="8">
    <source>
        <dbReference type="ARBA" id="ARBA00023004"/>
    </source>
</evidence>
<evidence type="ECO:0000256" key="6">
    <source>
        <dbReference type="ARBA" id="ARBA00022723"/>
    </source>
</evidence>
<dbReference type="InterPro" id="IPR029062">
    <property type="entry name" value="Class_I_gatase-like"/>
</dbReference>
<evidence type="ECO:0000256" key="9">
    <source>
        <dbReference type="ARBA" id="ARBA00023324"/>
    </source>
</evidence>
<dbReference type="Pfam" id="PF18011">
    <property type="entry name" value="Catalase_C"/>
    <property type="match status" value="1"/>
</dbReference>
<sequence>MSESIPGAVKKAFGVAGSSSKIEDLQRNYVDPSSVPKNGYTLTTDHGVPVSDTDNWLKVTDGTGTGPSLLEDQIAREKIHRFDHERIPERVVHARGAGAHGYFKVYDNSAAKYTSAGVLTDSSRTTPVFVRFSTVQGSRGSADTVRDVRGFAVKFYTPEGNWDIVGNDIPIFFIQDAMKFPDFVHAVKPEPHNEVPQGQSAHNNFWDFVGLQPESAHMIMWVMSDRGIPRSFRMMQGFGVNTYTLLNQKGERHLVKFHWIPELGVHSLTWDEALKICGQDPDFHRKDLAEAIENGAPAKWSFGIQVIPESQEHNFDFDPLDATKVWPEELVPLQIIGEMVLDRVVDEYFPEVEQVAFCTSHVVPGVGFSDDPLLQGRNFSYFDTQISRLGINWEELPINRPVCPVLNTQRDGKSRHKITPGEINYWPNRKGVFKPVPKEAGGYYEYPQKVQGIKQRVRGAKFQEHFNQAQLFYNSLQPYEKLHLISAISFELSHVEDPIVFQTYTKLLNNIDFDLAKKVATNVGGVIPDKPARQNLGKSTPTLSQTYYAPKEPTIKSRRIAILLADGFNLLEVQALRAALKSLGATSWVIGPRRGDVYPAGQDVGVGKGLFADHHYEGQRSTMFDAFIIPSGAAHAQKLAENGRTIHWVREAFGHCKPIGAIGEGVAFLRDAVMLPGVKFASSAHSSEVTSSYGVVTVGQVDPSSIPKKLVKIVQADVDFVSRFAYELSKHRCYEREMDGLTAKVAF</sequence>
<dbReference type="InterPro" id="IPR020835">
    <property type="entry name" value="Catalase_sf"/>
</dbReference>
<dbReference type="Pfam" id="PF06628">
    <property type="entry name" value="Catalase-rel"/>
    <property type="match status" value="1"/>
</dbReference>
<dbReference type="Pfam" id="PF00199">
    <property type="entry name" value="Catalase"/>
    <property type="match status" value="1"/>
</dbReference>
<dbReference type="PIRSF" id="PIRSF038927">
    <property type="entry name" value="Catalase_clade2"/>
    <property type="match status" value="1"/>
</dbReference>
<reference evidence="16" key="1">
    <citation type="submission" date="2022-07" db="EMBL/GenBank/DDBJ databases">
        <title>Genome Sequence of Physisporinus lineatus.</title>
        <authorList>
            <person name="Buettner E."/>
        </authorList>
    </citation>
    <scope>NUCLEOTIDE SEQUENCE</scope>
    <source>
        <strain evidence="16">VT162</strain>
    </source>
</reference>